<sequence>MAAYTRRAREMMGLLRVLRNVVQDKRLVSTSTLRHAVASDGPPKFTPPPKPVIIDKTQSETSLRRFLSPEFIPPRQRTNPVKFSIERKDMIERRKVLNIPEFYVGSILAVTMSDPYANGNLNRFVGICTQRSGKGLGATFILRNVVDGQGVEICYELYSPRLRQIEVLKLEKRLDYNLMYLRDALPEYSTYDFDMKPVHFELTGDVPVNPLKVKMKPKPWSKRWERPKFNVQGIRFDLCLTPEKMEHAQKWAQPWRKYDMLREYDTSNLEEQILQEVQENLSK</sequence>
<evidence type="ECO:0000313" key="10">
    <source>
        <dbReference type="Proteomes" id="UP001059041"/>
    </source>
</evidence>
<dbReference type="Gene3D" id="2.30.30.790">
    <property type="match status" value="1"/>
</dbReference>
<evidence type="ECO:0000256" key="8">
    <source>
        <dbReference type="ARBA" id="ARBA00035359"/>
    </source>
</evidence>
<evidence type="ECO:0000256" key="3">
    <source>
        <dbReference type="ARBA" id="ARBA00022946"/>
    </source>
</evidence>
<dbReference type="InterPro" id="IPR038657">
    <property type="entry name" value="Ribosomal_bL19_sf"/>
</dbReference>
<evidence type="ECO:0000256" key="4">
    <source>
        <dbReference type="ARBA" id="ARBA00022980"/>
    </source>
</evidence>
<protein>
    <recommendedName>
        <fullName evidence="7">Large ribosomal subunit protein bL19m</fullName>
    </recommendedName>
    <alternativeName>
        <fullName evidence="8">39S ribosomal protein L19, mitochondrial</fullName>
    </alternativeName>
</protein>
<evidence type="ECO:0000256" key="1">
    <source>
        <dbReference type="ARBA" id="ARBA00004173"/>
    </source>
</evidence>
<dbReference type="GO" id="GO:0003735">
    <property type="term" value="F:structural constituent of ribosome"/>
    <property type="evidence" value="ECO:0007669"/>
    <property type="project" value="InterPro"/>
</dbReference>
<dbReference type="Pfam" id="PF01245">
    <property type="entry name" value="Ribosomal_L19"/>
    <property type="match status" value="1"/>
</dbReference>
<evidence type="ECO:0000256" key="5">
    <source>
        <dbReference type="ARBA" id="ARBA00023128"/>
    </source>
</evidence>
<name>A0A9W7TLW2_TRIRA</name>
<reference evidence="9" key="1">
    <citation type="submission" date="2021-02" db="EMBL/GenBank/DDBJ databases">
        <title>Comparative genomics reveals that relaxation of natural selection precedes convergent phenotypic evolution of cavefish.</title>
        <authorList>
            <person name="Peng Z."/>
        </authorList>
    </citation>
    <scope>NUCLEOTIDE SEQUENCE</scope>
    <source>
        <tissue evidence="9">Muscle</tissue>
    </source>
</reference>
<dbReference type="FunFam" id="2.30.30.790:FF:000002">
    <property type="entry name" value="39S ribosomal protein L19, mitochondrial"/>
    <property type="match status" value="1"/>
</dbReference>
<keyword evidence="5" id="KW-0496">Mitochondrion</keyword>
<proteinExistence type="inferred from homology"/>
<comment type="subcellular location">
    <subcellularLocation>
        <location evidence="1">Mitochondrion</location>
    </subcellularLocation>
</comment>
<dbReference type="OrthoDB" id="432645at2759"/>
<keyword evidence="4 9" id="KW-0689">Ribosomal protein</keyword>
<keyword evidence="3" id="KW-0809">Transit peptide</keyword>
<comment type="similarity">
    <text evidence="2">Belongs to the bacterial ribosomal protein bL19 family.</text>
</comment>
<keyword evidence="10" id="KW-1185">Reference proteome</keyword>
<comment type="caution">
    <text evidence="9">The sequence shown here is derived from an EMBL/GenBank/DDBJ whole genome shotgun (WGS) entry which is preliminary data.</text>
</comment>
<dbReference type="GO" id="GO:0006412">
    <property type="term" value="P:translation"/>
    <property type="evidence" value="ECO:0007669"/>
    <property type="project" value="InterPro"/>
</dbReference>
<organism evidence="9 10">
    <name type="scientific">Triplophysa rosa</name>
    <name type="common">Cave loach</name>
    <dbReference type="NCBI Taxonomy" id="992332"/>
    <lineage>
        <taxon>Eukaryota</taxon>
        <taxon>Metazoa</taxon>
        <taxon>Chordata</taxon>
        <taxon>Craniata</taxon>
        <taxon>Vertebrata</taxon>
        <taxon>Euteleostomi</taxon>
        <taxon>Actinopterygii</taxon>
        <taxon>Neopterygii</taxon>
        <taxon>Teleostei</taxon>
        <taxon>Ostariophysi</taxon>
        <taxon>Cypriniformes</taxon>
        <taxon>Nemacheilidae</taxon>
        <taxon>Triplophysa</taxon>
    </lineage>
</organism>
<dbReference type="AlphaFoldDB" id="A0A9W7TLW2"/>
<evidence type="ECO:0000256" key="2">
    <source>
        <dbReference type="ARBA" id="ARBA00005781"/>
    </source>
</evidence>
<dbReference type="PANTHER" id="PTHR15680">
    <property type="entry name" value="RIBOSOMAL PROTEIN L19"/>
    <property type="match status" value="1"/>
</dbReference>
<evidence type="ECO:0000313" key="9">
    <source>
        <dbReference type="EMBL" id="KAI7799580.1"/>
    </source>
</evidence>
<evidence type="ECO:0000256" key="6">
    <source>
        <dbReference type="ARBA" id="ARBA00023274"/>
    </source>
</evidence>
<dbReference type="InterPro" id="IPR008991">
    <property type="entry name" value="Translation_prot_SH3-like_sf"/>
</dbReference>
<accession>A0A9W7TLW2</accession>
<gene>
    <name evidence="9" type="ORF">IRJ41_006524</name>
</gene>
<dbReference type="InterPro" id="IPR001857">
    <property type="entry name" value="Ribosomal_bL19"/>
</dbReference>
<evidence type="ECO:0000256" key="7">
    <source>
        <dbReference type="ARBA" id="ARBA00035288"/>
    </source>
</evidence>
<dbReference type="Proteomes" id="UP001059041">
    <property type="component" value="Linkage Group LG15"/>
</dbReference>
<dbReference type="PRINTS" id="PR00061">
    <property type="entry name" value="RIBOSOMALL19"/>
</dbReference>
<dbReference type="SUPFAM" id="SSF50104">
    <property type="entry name" value="Translation proteins SH3-like domain"/>
    <property type="match status" value="1"/>
</dbReference>
<dbReference type="PANTHER" id="PTHR15680:SF9">
    <property type="entry name" value="LARGE RIBOSOMAL SUBUNIT PROTEIN BL19M"/>
    <property type="match status" value="1"/>
</dbReference>
<dbReference type="GO" id="GO:0005762">
    <property type="term" value="C:mitochondrial large ribosomal subunit"/>
    <property type="evidence" value="ECO:0007669"/>
    <property type="project" value="TreeGrafter"/>
</dbReference>
<dbReference type="EMBL" id="JAFHDT010000015">
    <property type="protein sequence ID" value="KAI7799580.1"/>
    <property type="molecule type" value="Genomic_DNA"/>
</dbReference>
<keyword evidence="6" id="KW-0687">Ribonucleoprotein</keyword>